<protein>
    <submittedName>
        <fullName evidence="1">Terminase family protein</fullName>
    </submittedName>
</protein>
<comment type="caution">
    <text evidence="1">The sequence shown here is derived from an EMBL/GenBank/DDBJ whole genome shotgun (WGS) entry which is preliminary data.</text>
</comment>
<dbReference type="Gene3D" id="3.30.420.280">
    <property type="match status" value="1"/>
</dbReference>
<dbReference type="Pfam" id="PF03237">
    <property type="entry name" value="Terminase_6N"/>
    <property type="match status" value="1"/>
</dbReference>
<dbReference type="InterPro" id="IPR027417">
    <property type="entry name" value="P-loop_NTPase"/>
</dbReference>
<name>A0A938YG81_9ACTN</name>
<evidence type="ECO:0000313" key="1">
    <source>
        <dbReference type="EMBL" id="MBM9467253.1"/>
    </source>
</evidence>
<accession>A0A938YG81</accession>
<dbReference type="Gene3D" id="3.40.50.300">
    <property type="entry name" value="P-loop containing nucleotide triphosphate hydrolases"/>
    <property type="match status" value="1"/>
</dbReference>
<dbReference type="RefSeq" id="WP_205260209.1">
    <property type="nucleotide sequence ID" value="NZ_JAERWK010000010.1"/>
</dbReference>
<dbReference type="Proteomes" id="UP000663792">
    <property type="component" value="Unassembled WGS sequence"/>
</dbReference>
<reference evidence="1" key="1">
    <citation type="submission" date="2021-01" db="EMBL/GenBank/DDBJ databases">
        <title>YIM 132084 draft genome.</title>
        <authorList>
            <person name="An D."/>
        </authorList>
    </citation>
    <scope>NUCLEOTIDE SEQUENCE</scope>
    <source>
        <strain evidence="1">YIM 132084</strain>
    </source>
</reference>
<evidence type="ECO:0000313" key="2">
    <source>
        <dbReference type="Proteomes" id="UP000663792"/>
    </source>
</evidence>
<sequence length="487" mass="54059">MPPLVETWQYGDPGRPYVPEPPQHAAHQAYDAKELLYGGAAGGGKTEFLIAAAVFLALRIPGSASIIFRRTFPDLKRTIIPRMLAKIPKTVATYHHTDHTWTFKNGSTIELAYLRKETDVLNYQGAEYQLIIFDELTQFTEFQFDYMATRARAAGAVLALMQAAGVSSRIIGTTNPGGPGHHWVKARFVDPAPWGATFTVPPTKDQPKPRTRRFIPAKLADNPHMDPSYEDTLDAIPDPDLRRALRDGDWDVLQGVRFKQWRRALHVVDAGMIDLPLVDYPRIVAVDWGIDAPWCALWMGLLPDGLVYVYRELYQAGLTSEEQCRAILAAEAEGERAEGRPLPLIMDPAMWARQHTSGSEKPLDPDTPPPGSVAATYRRFFGPSMRKANNSRIDGWAAIDELLRVRRDGLPRLLVSELCPNLIRTLPALPRSTKRPEDVDTDAEDHAPDALRYGVMELAGGGKRRVTTTVTRRAAPPVTGSLASTAF</sequence>
<gene>
    <name evidence="1" type="ORF">JL106_08175</name>
</gene>
<dbReference type="EMBL" id="JAERWK010000010">
    <property type="protein sequence ID" value="MBM9467253.1"/>
    <property type="molecule type" value="Genomic_DNA"/>
</dbReference>
<organism evidence="1 2">
    <name type="scientific">Nakamurella leprariae</name>
    <dbReference type="NCBI Taxonomy" id="2803911"/>
    <lineage>
        <taxon>Bacteria</taxon>
        <taxon>Bacillati</taxon>
        <taxon>Actinomycetota</taxon>
        <taxon>Actinomycetes</taxon>
        <taxon>Nakamurellales</taxon>
        <taxon>Nakamurellaceae</taxon>
        <taxon>Nakamurella</taxon>
    </lineage>
</organism>
<dbReference type="AlphaFoldDB" id="A0A938YG81"/>
<keyword evidence="2" id="KW-1185">Reference proteome</keyword>
<proteinExistence type="predicted"/>